<organism evidence="2 3">
    <name type="scientific">Cutibacterium namnetense</name>
    <dbReference type="NCBI Taxonomy" id="1574624"/>
    <lineage>
        <taxon>Bacteria</taxon>
        <taxon>Bacillati</taxon>
        <taxon>Actinomycetota</taxon>
        <taxon>Actinomycetes</taxon>
        <taxon>Propionibacteriales</taxon>
        <taxon>Propionibacteriaceae</taxon>
        <taxon>Cutibacterium</taxon>
    </lineage>
</organism>
<gene>
    <name evidence="2" type="ORF">CP880_08540</name>
</gene>
<comment type="caution">
    <text evidence="2">The sequence shown here is derived from an EMBL/GenBank/DDBJ whole genome shotgun (WGS) entry which is preliminary data.</text>
</comment>
<dbReference type="EMBL" id="PCZS01000002">
    <property type="protein sequence ID" value="REB69447.1"/>
    <property type="molecule type" value="Genomic_DNA"/>
</dbReference>
<sequence length="99" mass="10415">MNVTTLQTQGERAVATSAHTIEPPVHDGAGRWPLSIVLMPPPPAESVLAALTQEAIYLAGTDHLHSGAVGCAHVTVRGAREPATSTTTRSIRGQLRERA</sequence>
<protein>
    <submittedName>
        <fullName evidence="2">Uncharacterized protein</fullName>
    </submittedName>
</protein>
<reference evidence="2 3" key="1">
    <citation type="submission" date="2017-09" db="EMBL/GenBank/DDBJ databases">
        <authorList>
            <person name="Bumgarner R.E."/>
        </authorList>
    </citation>
    <scope>NUCLEOTIDE SEQUENCE [LARGE SCALE GENOMIC DNA]</scope>
    <source>
        <strain evidence="2 3">T34998</strain>
    </source>
</reference>
<feature type="region of interest" description="Disordered" evidence="1">
    <location>
        <begin position="79"/>
        <end position="99"/>
    </location>
</feature>
<proteinExistence type="predicted"/>
<keyword evidence="3" id="KW-1185">Reference proteome</keyword>
<evidence type="ECO:0000313" key="2">
    <source>
        <dbReference type="EMBL" id="REB69447.1"/>
    </source>
</evidence>
<evidence type="ECO:0000256" key="1">
    <source>
        <dbReference type="SAM" id="MobiDB-lite"/>
    </source>
</evidence>
<evidence type="ECO:0000313" key="3">
    <source>
        <dbReference type="Proteomes" id="UP000256324"/>
    </source>
</evidence>
<name>A0ABX9I9Z5_9ACTN</name>
<accession>A0ABX9I9Z5</accession>
<dbReference type="Proteomes" id="UP000256324">
    <property type="component" value="Unassembled WGS sequence"/>
</dbReference>